<dbReference type="RefSeq" id="WP_007782548.1">
    <property type="nucleotide sequence ID" value="NZ_CM001441.1"/>
</dbReference>
<organism evidence="2 3">
    <name type="scientific">Desulfosporosinus youngiae DSM 17734</name>
    <dbReference type="NCBI Taxonomy" id="768710"/>
    <lineage>
        <taxon>Bacteria</taxon>
        <taxon>Bacillati</taxon>
        <taxon>Bacillota</taxon>
        <taxon>Clostridia</taxon>
        <taxon>Eubacteriales</taxon>
        <taxon>Desulfitobacteriaceae</taxon>
        <taxon>Desulfosporosinus</taxon>
    </lineage>
</organism>
<dbReference type="STRING" id="768710.DesyoDRAFT_2074"/>
<dbReference type="Gene3D" id="1.20.1420.60">
    <property type="match status" value="1"/>
</dbReference>
<keyword evidence="3" id="KW-1185">Reference proteome</keyword>
<evidence type="ECO:0000259" key="1">
    <source>
        <dbReference type="Pfam" id="PF14300"/>
    </source>
</evidence>
<accession>H5XU72</accession>
<dbReference type="Pfam" id="PF14300">
    <property type="entry name" value="DMP19"/>
    <property type="match status" value="1"/>
</dbReference>
<dbReference type="Proteomes" id="UP000005104">
    <property type="component" value="Chromosome"/>
</dbReference>
<dbReference type="EMBL" id="CM001441">
    <property type="protein sequence ID" value="EHQ89168.1"/>
    <property type="molecule type" value="Genomic_DNA"/>
</dbReference>
<reference evidence="2 3" key="1">
    <citation type="submission" date="2011-11" db="EMBL/GenBank/DDBJ databases">
        <title>The Noncontiguous Finished genome of Desulfosporosinus youngiae DSM 17734.</title>
        <authorList>
            <consortium name="US DOE Joint Genome Institute (JGI-PGF)"/>
            <person name="Lucas S."/>
            <person name="Han J."/>
            <person name="Lapidus A."/>
            <person name="Cheng J.-F."/>
            <person name="Goodwin L."/>
            <person name="Pitluck S."/>
            <person name="Peters L."/>
            <person name="Ovchinnikova G."/>
            <person name="Lu M."/>
            <person name="Land M.L."/>
            <person name="Hauser L."/>
            <person name="Pester M."/>
            <person name="Spring S."/>
            <person name="Ollivier B."/>
            <person name="Rattei T."/>
            <person name="Klenk H.-P."/>
            <person name="Wagner M."/>
            <person name="Loy A."/>
            <person name="Woyke T.J."/>
        </authorList>
    </citation>
    <scope>NUCLEOTIDE SEQUENCE [LARGE SCALE GENOMIC DNA]</scope>
    <source>
        <strain evidence="2 3">DSM 17734</strain>
    </source>
</reference>
<feature type="domain" description="DNA mimic protein DMP19 C-terminal" evidence="1">
    <location>
        <begin position="35"/>
        <end position="143"/>
    </location>
</feature>
<protein>
    <recommendedName>
        <fullName evidence="1">DNA mimic protein DMP19 C-terminal domain-containing protein</fullName>
    </recommendedName>
</protein>
<gene>
    <name evidence="2" type="ORF">DesyoDRAFT_2074</name>
</gene>
<dbReference type="HOGENOM" id="CLU_1746726_0_0_9"/>
<dbReference type="eggNOG" id="ENOG5033A95">
    <property type="taxonomic scope" value="Bacteria"/>
</dbReference>
<dbReference type="InterPro" id="IPR025402">
    <property type="entry name" value="DMP19_C"/>
</dbReference>
<name>H5XU72_9FIRM</name>
<sequence>MENYAKPILENTKIPQNAVYGIYEVLIDKQSDNISLNEIERDVYLICNYEGEINNGGFDQFLFNGYNTNLFDGEFVKLTKEALLKIKANKNAEFIDSAMNIVGESKTGAETDEQAEQLSELDNLFYKYPEDLSQLQLNYIEEHIDLFIK</sequence>
<dbReference type="AlphaFoldDB" id="H5XU72"/>
<dbReference type="OrthoDB" id="2216871at2"/>
<evidence type="ECO:0000313" key="3">
    <source>
        <dbReference type="Proteomes" id="UP000005104"/>
    </source>
</evidence>
<evidence type="ECO:0000313" key="2">
    <source>
        <dbReference type="EMBL" id="EHQ89168.1"/>
    </source>
</evidence>
<proteinExistence type="predicted"/>